<dbReference type="EMBL" id="JAHRIQ010092688">
    <property type="protein sequence ID" value="MEQ2250376.1"/>
    <property type="molecule type" value="Genomic_DNA"/>
</dbReference>
<organism evidence="1 2">
    <name type="scientific">Ilyodon furcidens</name>
    <name type="common">goldbreast splitfin</name>
    <dbReference type="NCBI Taxonomy" id="33524"/>
    <lineage>
        <taxon>Eukaryota</taxon>
        <taxon>Metazoa</taxon>
        <taxon>Chordata</taxon>
        <taxon>Craniata</taxon>
        <taxon>Vertebrata</taxon>
        <taxon>Euteleostomi</taxon>
        <taxon>Actinopterygii</taxon>
        <taxon>Neopterygii</taxon>
        <taxon>Teleostei</taxon>
        <taxon>Neoteleostei</taxon>
        <taxon>Acanthomorphata</taxon>
        <taxon>Ovalentaria</taxon>
        <taxon>Atherinomorphae</taxon>
        <taxon>Cyprinodontiformes</taxon>
        <taxon>Goodeidae</taxon>
        <taxon>Ilyodon</taxon>
    </lineage>
</organism>
<name>A0ABV0UZZ9_9TELE</name>
<keyword evidence="2" id="KW-1185">Reference proteome</keyword>
<proteinExistence type="predicted"/>
<protein>
    <submittedName>
        <fullName evidence="1">Uncharacterized protein</fullName>
    </submittedName>
</protein>
<dbReference type="Proteomes" id="UP001482620">
    <property type="component" value="Unassembled WGS sequence"/>
</dbReference>
<reference evidence="1 2" key="1">
    <citation type="submission" date="2021-06" db="EMBL/GenBank/DDBJ databases">
        <authorList>
            <person name="Palmer J.M."/>
        </authorList>
    </citation>
    <scope>NUCLEOTIDE SEQUENCE [LARGE SCALE GENOMIC DNA]</scope>
    <source>
        <strain evidence="2">if_2019</strain>
        <tissue evidence="1">Muscle</tissue>
    </source>
</reference>
<comment type="caution">
    <text evidence="1">The sequence shown here is derived from an EMBL/GenBank/DDBJ whole genome shotgun (WGS) entry which is preliminary data.</text>
</comment>
<evidence type="ECO:0000313" key="1">
    <source>
        <dbReference type="EMBL" id="MEQ2250376.1"/>
    </source>
</evidence>
<gene>
    <name evidence="1" type="ORF">ILYODFUR_000098</name>
</gene>
<evidence type="ECO:0000313" key="2">
    <source>
        <dbReference type="Proteomes" id="UP001482620"/>
    </source>
</evidence>
<sequence>MSLCFTLDPVLPRGHLESSGCPRKCPSDHSLLQTLSLIIRAEVVHYSLIVLITSTGFHVGQEDVSDIGCNFLRLVAASSPLPSAASLFVCGISISSSSSVP</sequence>
<accession>A0ABV0UZZ9</accession>